<organism evidence="2 3">
    <name type="scientific">Paraburkholderia azotifigens</name>
    <dbReference type="NCBI Taxonomy" id="2057004"/>
    <lineage>
        <taxon>Bacteria</taxon>
        <taxon>Pseudomonadati</taxon>
        <taxon>Pseudomonadota</taxon>
        <taxon>Betaproteobacteria</taxon>
        <taxon>Burkholderiales</taxon>
        <taxon>Burkholderiaceae</taxon>
        <taxon>Paraburkholderia</taxon>
    </lineage>
</organism>
<accession>A0A5C6VVD2</accession>
<dbReference type="AlphaFoldDB" id="A0A5C6VVD2"/>
<dbReference type="InterPro" id="IPR009962">
    <property type="entry name" value="DUF1488"/>
</dbReference>
<evidence type="ECO:0000256" key="1">
    <source>
        <dbReference type="SAM" id="MobiDB-lite"/>
    </source>
</evidence>
<reference evidence="2 3" key="1">
    <citation type="journal article" date="2018" name="Int. J. Syst. Evol. Microbiol.">
        <title>Paraburkholderia azotifigens sp. nov., a nitrogen-fixing bacterium isolated from paddy soil.</title>
        <authorList>
            <person name="Choi G.M."/>
            <person name="Im W.T."/>
        </authorList>
    </citation>
    <scope>NUCLEOTIDE SEQUENCE [LARGE SCALE GENOMIC DNA]</scope>
    <source>
        <strain evidence="2 3">NF 2-5-3</strain>
    </source>
</reference>
<evidence type="ECO:0000313" key="2">
    <source>
        <dbReference type="EMBL" id="TXC88920.1"/>
    </source>
</evidence>
<evidence type="ECO:0000313" key="3">
    <source>
        <dbReference type="Proteomes" id="UP000321776"/>
    </source>
</evidence>
<protein>
    <submittedName>
        <fullName evidence="2">DUF1488 domain-containing protein</fullName>
    </submittedName>
</protein>
<proteinExistence type="predicted"/>
<dbReference type="Pfam" id="PF07369">
    <property type="entry name" value="DUF1488"/>
    <property type="match status" value="1"/>
</dbReference>
<feature type="region of interest" description="Disordered" evidence="1">
    <location>
        <begin position="1"/>
        <end position="21"/>
    </location>
</feature>
<feature type="compositionally biased region" description="Polar residues" evidence="1">
    <location>
        <begin position="7"/>
        <end position="21"/>
    </location>
</feature>
<dbReference type="Proteomes" id="UP000321776">
    <property type="component" value="Unassembled WGS sequence"/>
</dbReference>
<dbReference type="InterPro" id="IPR036692">
    <property type="entry name" value="Shew3726-like_sf"/>
</dbReference>
<dbReference type="SUPFAM" id="SSF160272">
    <property type="entry name" value="Shew3726-like"/>
    <property type="match status" value="1"/>
</dbReference>
<name>A0A5C6VVD2_9BURK</name>
<sequence length="107" mass="12303">MCKNSDDVPNTPSFQPWKPSNLNRRWAANRRGVAFTLVHHGVTVECVVTTAALEAYFWLEPRASDERMLRTFNDGSRRIRAIAERRLRARPVARLELTPADFARPEP</sequence>
<dbReference type="EMBL" id="VOQS01000001">
    <property type="protein sequence ID" value="TXC88920.1"/>
    <property type="molecule type" value="Genomic_DNA"/>
</dbReference>
<gene>
    <name evidence="2" type="ORF">FRZ40_15870</name>
</gene>
<comment type="caution">
    <text evidence="2">The sequence shown here is derived from an EMBL/GenBank/DDBJ whole genome shotgun (WGS) entry which is preliminary data.</text>
</comment>